<evidence type="ECO:0000256" key="1">
    <source>
        <dbReference type="SAM" id="MobiDB-lite"/>
    </source>
</evidence>
<reference evidence="2" key="1">
    <citation type="submission" date="2022-10" db="EMBL/GenBank/DDBJ databases">
        <authorList>
            <person name="Chen Y."/>
            <person name="Dougan E. K."/>
            <person name="Chan C."/>
            <person name="Rhodes N."/>
            <person name="Thang M."/>
        </authorList>
    </citation>
    <scope>NUCLEOTIDE SEQUENCE</scope>
</reference>
<keyword evidence="4" id="KW-1185">Reference proteome</keyword>
<dbReference type="AlphaFoldDB" id="A0A9P1CKV4"/>
<dbReference type="Proteomes" id="UP001152797">
    <property type="component" value="Unassembled WGS sequence"/>
</dbReference>
<name>A0A9P1CKV4_9DINO</name>
<feature type="compositionally biased region" description="Basic and acidic residues" evidence="1">
    <location>
        <begin position="337"/>
        <end position="346"/>
    </location>
</feature>
<dbReference type="EMBL" id="CAMXCT030001900">
    <property type="protein sequence ID" value="CAL4781331.1"/>
    <property type="molecule type" value="Genomic_DNA"/>
</dbReference>
<reference evidence="3" key="2">
    <citation type="submission" date="2024-04" db="EMBL/GenBank/DDBJ databases">
        <authorList>
            <person name="Chen Y."/>
            <person name="Shah S."/>
            <person name="Dougan E. K."/>
            <person name="Thang M."/>
            <person name="Chan C."/>
        </authorList>
    </citation>
    <scope>NUCLEOTIDE SEQUENCE [LARGE SCALE GENOMIC DNA]</scope>
</reference>
<dbReference type="EMBL" id="CAMXCT010001900">
    <property type="protein sequence ID" value="CAI3994019.1"/>
    <property type="molecule type" value="Genomic_DNA"/>
</dbReference>
<feature type="region of interest" description="Disordered" evidence="1">
    <location>
        <begin position="318"/>
        <end position="346"/>
    </location>
</feature>
<protein>
    <submittedName>
        <fullName evidence="2">Uncharacterized protein</fullName>
    </submittedName>
</protein>
<evidence type="ECO:0000313" key="2">
    <source>
        <dbReference type="EMBL" id="CAI3994019.1"/>
    </source>
</evidence>
<gene>
    <name evidence="2" type="ORF">C1SCF055_LOCUS20702</name>
</gene>
<organism evidence="2">
    <name type="scientific">Cladocopium goreaui</name>
    <dbReference type="NCBI Taxonomy" id="2562237"/>
    <lineage>
        <taxon>Eukaryota</taxon>
        <taxon>Sar</taxon>
        <taxon>Alveolata</taxon>
        <taxon>Dinophyceae</taxon>
        <taxon>Suessiales</taxon>
        <taxon>Symbiodiniaceae</taxon>
        <taxon>Cladocopium</taxon>
    </lineage>
</organism>
<dbReference type="OrthoDB" id="437195at2759"/>
<comment type="caution">
    <text evidence="2">The sequence shown here is derived from an EMBL/GenBank/DDBJ whole genome shotgun (WGS) entry which is preliminary data.</text>
</comment>
<evidence type="ECO:0000313" key="3">
    <source>
        <dbReference type="EMBL" id="CAL1147394.1"/>
    </source>
</evidence>
<accession>A0A9P1CKV4</accession>
<evidence type="ECO:0000313" key="4">
    <source>
        <dbReference type="Proteomes" id="UP001152797"/>
    </source>
</evidence>
<dbReference type="EMBL" id="CAMXCT020001900">
    <property type="protein sequence ID" value="CAL1147394.1"/>
    <property type="molecule type" value="Genomic_DNA"/>
</dbReference>
<sequence>MADASQRTQICEDFLPTVASGQLSETGEGPPTLRQLLEYELPSEAVCRVILRLMRRLLCRRSEVTEAAAAELEWLAPWMRQWLELEEEERRSLSIMVVNGFVSLPVQVQARHLALLIDAHLAHHSVAGSLHPEDEGNPQLERIHRGARIYRASLAALAALPDSELDSIGQAAVAEAEKTTSPITMARVVLHLSPGRRRQLMDILVQENVLEEASALRLFRALSALESILGGEALEAVLTGMDAAASATAGIMDLGSGMMAAGASVLDSVAVGTTSSMDALGSWTYSSIFGLQDGEATEVAPEGNHVQPGPDVQAVCASATSQPTGTRPVLAQTDAAQDQRDQRDFL</sequence>
<proteinExistence type="predicted"/>